<proteinExistence type="predicted"/>
<dbReference type="Proteomes" id="UP000694857">
    <property type="component" value="Chromosome 6"/>
</dbReference>
<dbReference type="PANTHER" id="PTHR45153">
    <property type="entry name" value="TETRATRICOPEPTIDE REPEAT PROTEIN 16"/>
    <property type="match status" value="1"/>
</dbReference>
<dbReference type="PROSITE" id="PS50005">
    <property type="entry name" value="TPR"/>
    <property type="match status" value="2"/>
</dbReference>
<name>A0A8B8XKI6_BALMU</name>
<protein>
    <submittedName>
        <fullName evidence="4 5">Tetratricopeptide repeat protein 16 isoform X2</fullName>
    </submittedName>
</protein>
<evidence type="ECO:0000256" key="2">
    <source>
        <dbReference type="SAM" id="MobiDB-lite"/>
    </source>
</evidence>
<feature type="compositionally biased region" description="Low complexity" evidence="2">
    <location>
        <begin position="452"/>
        <end position="464"/>
    </location>
</feature>
<dbReference type="RefSeq" id="XP_036710293.1">
    <property type="nucleotide sequence ID" value="XM_036854398.1"/>
</dbReference>
<feature type="compositionally biased region" description="Polar residues" evidence="2">
    <location>
        <begin position="559"/>
        <end position="577"/>
    </location>
</feature>
<dbReference type="PANTHER" id="PTHR45153:SF1">
    <property type="entry name" value="TETRATRICOPEPTIDE REPEAT PROTEIN 16"/>
    <property type="match status" value="1"/>
</dbReference>
<reference evidence="4 5" key="1">
    <citation type="submission" date="2025-04" db="UniProtKB">
        <authorList>
            <consortium name="RefSeq"/>
        </authorList>
    </citation>
    <scope>IDENTIFICATION</scope>
    <source>
        <tissue evidence="4 5">Epidermis and Blubber</tissue>
    </source>
</reference>
<keyword evidence="3" id="KW-1185">Reference proteome</keyword>
<feature type="compositionally biased region" description="Polar residues" evidence="2">
    <location>
        <begin position="649"/>
        <end position="662"/>
    </location>
</feature>
<feature type="repeat" description="TPR" evidence="1">
    <location>
        <begin position="109"/>
        <end position="142"/>
    </location>
</feature>
<dbReference type="Pfam" id="PF13432">
    <property type="entry name" value="TPR_16"/>
    <property type="match status" value="1"/>
</dbReference>
<feature type="repeat" description="TPR" evidence="1">
    <location>
        <begin position="189"/>
        <end position="222"/>
    </location>
</feature>
<feature type="compositionally biased region" description="Polar residues" evidence="2">
    <location>
        <begin position="596"/>
        <end position="614"/>
    </location>
</feature>
<feature type="compositionally biased region" description="Polar residues" evidence="2">
    <location>
        <begin position="708"/>
        <end position="733"/>
    </location>
</feature>
<keyword evidence="1" id="KW-0802">TPR repeat</keyword>
<dbReference type="SUPFAM" id="SSF81901">
    <property type="entry name" value="HCP-like"/>
    <property type="match status" value="1"/>
</dbReference>
<feature type="region of interest" description="Disordered" evidence="2">
    <location>
        <begin position="377"/>
        <end position="739"/>
    </location>
</feature>
<evidence type="ECO:0000313" key="5">
    <source>
        <dbReference type="RefSeq" id="XP_036710293.1"/>
    </source>
</evidence>
<sequence length="739" mass="83522">MACLLALKRHRECLSFVTKEVKHGTTNADVYILRARLYNFFQKPSLCHRDLHSALLLDPKHPQAKVLLKAMVGQAQEARQDAGILAVQGKLQHALQCINRAIENNPLDPSLFLFRGIMYRRLREFDSAVEDFLKALDMMTEHQQDLVQQAQRQLLLAYNDFAVHCYMQGAYQQGVLLLSKALKGEQREKGLYINRGDCFFQLGNLTFAEADYQQALALSPKDEGAHLRMGLLQEKLGFCEQRSRQFQKAENRFSVAIQHNPQKPQYYLYRARSRQLMQNIFGACQDVATVLLLDPTQPKLLPLMTTLFPGMSVEEVLNSQVAHLARLQLERVVEHSLQAGTPQDIVGQLKERELERQRARALQLSWKLEQPLFKTSKELEDTRQSLQAKPEGPEEEAEAPGEKEEKLEPGPSKERSLTDSYISQTSSGSILGFRTTSTSETETSTVCQEYGSTSTTVVTFSDSSLLRTQSSDLGDKREDLSLSHSPRKTKSTPGHSQRPSEPEAIQVQSQRPSRTEADQVQSQRPSRTEAIRVQSQRPSRTEADQVQSQRPSRTEAIRVQSQRPSRTEADQVQSQRPSRTEAALSQRPSRTEAIRVQSQRPSRTEADQVQSQRPSRTEAIRVQSQRPSRTEAIRVQSQRPSRTEAALSQRPSRTKPAQVQSRRPSKTEATRSRRPSGTEATQGSRQRLRKAKGAHGQSWRPRKAGATQDWSWRLIQSPSNTQTTQGLRQNPSPGSEAAL</sequence>
<dbReference type="InterPro" id="IPR011990">
    <property type="entry name" value="TPR-like_helical_dom_sf"/>
</dbReference>
<dbReference type="AlphaFoldDB" id="A0A8B8XKI6"/>
<dbReference type="Gene3D" id="1.25.40.10">
    <property type="entry name" value="Tetratricopeptide repeat domain"/>
    <property type="match status" value="4"/>
</dbReference>
<evidence type="ECO:0000256" key="1">
    <source>
        <dbReference type="PROSITE-ProRule" id="PRU00339"/>
    </source>
</evidence>
<feature type="compositionally biased region" description="Low complexity" evidence="2">
    <location>
        <begin position="435"/>
        <end position="445"/>
    </location>
</feature>
<accession>A0A8B8XKI6</accession>
<evidence type="ECO:0000313" key="6">
    <source>
        <dbReference type="RefSeq" id="XP_036710294.1"/>
    </source>
</evidence>
<dbReference type="SMART" id="SM00028">
    <property type="entry name" value="TPR"/>
    <property type="match status" value="6"/>
</dbReference>
<dbReference type="GeneID" id="118896524"/>
<dbReference type="CTD" id="158248"/>
<feature type="compositionally biased region" description="Polar residues" evidence="2">
    <location>
        <begin position="418"/>
        <end position="429"/>
    </location>
</feature>
<dbReference type="SUPFAM" id="SSF48452">
    <property type="entry name" value="TPR-like"/>
    <property type="match status" value="1"/>
</dbReference>
<gene>
    <name evidence="4 5 6" type="primary">TTC16</name>
</gene>
<organism evidence="3 5">
    <name type="scientific">Balaenoptera musculus</name>
    <name type="common">Blue whale</name>
    <dbReference type="NCBI Taxonomy" id="9771"/>
    <lineage>
        <taxon>Eukaryota</taxon>
        <taxon>Metazoa</taxon>
        <taxon>Chordata</taxon>
        <taxon>Craniata</taxon>
        <taxon>Vertebrata</taxon>
        <taxon>Euteleostomi</taxon>
        <taxon>Mammalia</taxon>
        <taxon>Eutheria</taxon>
        <taxon>Laurasiatheria</taxon>
        <taxon>Artiodactyla</taxon>
        <taxon>Whippomorpha</taxon>
        <taxon>Cetacea</taxon>
        <taxon>Mysticeti</taxon>
        <taxon>Balaenopteridae</taxon>
        <taxon>Balaenoptera</taxon>
    </lineage>
</organism>
<feature type="compositionally biased region" description="Basic and acidic residues" evidence="2">
    <location>
        <begin position="400"/>
        <end position="417"/>
    </location>
</feature>
<feature type="compositionally biased region" description="Polar residues" evidence="2">
    <location>
        <begin position="533"/>
        <end position="551"/>
    </location>
</feature>
<dbReference type="InterPro" id="IPR019734">
    <property type="entry name" value="TPR_rpt"/>
</dbReference>
<dbReference type="RefSeq" id="XP_036710292.1">
    <property type="nucleotide sequence ID" value="XM_036854397.1"/>
</dbReference>
<dbReference type="RefSeq" id="XP_036710294.1">
    <property type="nucleotide sequence ID" value="XM_036854399.1"/>
</dbReference>
<feature type="compositionally biased region" description="Polar residues" evidence="2">
    <location>
        <begin position="506"/>
        <end position="525"/>
    </location>
</feature>
<evidence type="ECO:0000313" key="3">
    <source>
        <dbReference type="Proteomes" id="UP000694857"/>
    </source>
</evidence>
<evidence type="ECO:0000313" key="4">
    <source>
        <dbReference type="RefSeq" id="XP_036710292.1"/>
    </source>
</evidence>
<dbReference type="Pfam" id="PF13414">
    <property type="entry name" value="TPR_11"/>
    <property type="match status" value="1"/>
</dbReference>